<dbReference type="EMBL" id="SDMP01000014">
    <property type="protein sequence ID" value="RYR14168.1"/>
    <property type="molecule type" value="Genomic_DNA"/>
</dbReference>
<reference evidence="1 2" key="1">
    <citation type="submission" date="2019-01" db="EMBL/GenBank/DDBJ databases">
        <title>Sequencing of cultivated peanut Arachis hypogaea provides insights into genome evolution and oil improvement.</title>
        <authorList>
            <person name="Chen X."/>
        </authorList>
    </citation>
    <scope>NUCLEOTIDE SEQUENCE [LARGE SCALE GENOMIC DNA]</scope>
    <source>
        <strain evidence="2">cv. Fuhuasheng</strain>
        <tissue evidence="1">Leaves</tissue>
    </source>
</reference>
<dbReference type="AlphaFoldDB" id="A0A444ZJ76"/>
<comment type="caution">
    <text evidence="1">The sequence shown here is derived from an EMBL/GenBank/DDBJ whole genome shotgun (WGS) entry which is preliminary data.</text>
</comment>
<proteinExistence type="predicted"/>
<dbReference type="Proteomes" id="UP000289738">
    <property type="component" value="Chromosome B04"/>
</dbReference>
<protein>
    <submittedName>
        <fullName evidence="1">Uncharacterized protein</fullName>
    </submittedName>
</protein>
<accession>A0A444ZJ76</accession>
<name>A0A444ZJ76_ARAHY</name>
<keyword evidence="2" id="KW-1185">Reference proteome</keyword>
<gene>
    <name evidence="1" type="ORF">Ahy_B04g070775</name>
</gene>
<evidence type="ECO:0000313" key="1">
    <source>
        <dbReference type="EMBL" id="RYR14168.1"/>
    </source>
</evidence>
<organism evidence="1 2">
    <name type="scientific">Arachis hypogaea</name>
    <name type="common">Peanut</name>
    <dbReference type="NCBI Taxonomy" id="3818"/>
    <lineage>
        <taxon>Eukaryota</taxon>
        <taxon>Viridiplantae</taxon>
        <taxon>Streptophyta</taxon>
        <taxon>Embryophyta</taxon>
        <taxon>Tracheophyta</taxon>
        <taxon>Spermatophyta</taxon>
        <taxon>Magnoliopsida</taxon>
        <taxon>eudicotyledons</taxon>
        <taxon>Gunneridae</taxon>
        <taxon>Pentapetalae</taxon>
        <taxon>rosids</taxon>
        <taxon>fabids</taxon>
        <taxon>Fabales</taxon>
        <taxon>Fabaceae</taxon>
        <taxon>Papilionoideae</taxon>
        <taxon>50 kb inversion clade</taxon>
        <taxon>dalbergioids sensu lato</taxon>
        <taxon>Dalbergieae</taxon>
        <taxon>Pterocarpus clade</taxon>
        <taxon>Arachis</taxon>
    </lineage>
</organism>
<sequence length="29" mass="3552">MKMKRSLHLGTSIHRLQFMFLSFRKLETD</sequence>
<evidence type="ECO:0000313" key="2">
    <source>
        <dbReference type="Proteomes" id="UP000289738"/>
    </source>
</evidence>